<sequence length="726" mass="80912">MSQAQLRVGHLIGHGGYGMVFSANWKRRKVAIKKFNVTSMDSEEVAMQQEIQLLEKLRDKYVIQYYGTTYYEDCLVLVMEYAEGGTLQRAIQAGHLTWDDKGRIAQEILRGLSYIHEEGVIHRDLKSQNVLLNRHNEAKICDFGLAKVKMSSLSKSSVDRSAKGTLRWMAPELFSKRPNYTTKSDMYSFGMVMWEMAANCTLPFRYQQDCNAVAALVERGEREDLPDDTPGDYSKCVERCWKHEPELRPEAYELVIDDDDETATGNDLVIEEISLSVTETMFRTRISESAVTITKTASPKFRTHSRPSSSPQSPPQSPPPPPLPPVDMIGLLLSKAKEDDVEAQKTLAKKYDEGEGVDQSLTHAFNWYLRAATLGDAEAQVHVGLKCLDGRGTHIDHKDALSWFLKSADQGDAGGQVNLGKMYLHGWGAVSKDNARALSWFRKSAEQGNADGLANLGRMYIYGSSTAGIERDYVAALSSLRKSAKLGHADGQYLLGIMYHNGWEVEKDDTEAFAWFRKSAEQGHADGQCFLGKMYRFGWGVEKSDTVALTWFRKSAEQGNADGQVHLGRMYMGVWGLERNYVTALKWFCASAEQGNADAQYSLGKMYLEGNVVKKSDTVASSWFRRSAEQGNADGQVGLGNMYLNGWGVEENSAEAFALFRQAAEQGNSEGQFNLGGMYMNGIGTAVDNAMALSWYTKSADQGHRRAIFMLNAIGKDLQTRTSAIW</sequence>
<dbReference type="Gene3D" id="1.25.40.10">
    <property type="entry name" value="Tetratricopeptide repeat domain"/>
    <property type="match status" value="2"/>
</dbReference>
<keyword evidence="3 5" id="KW-0067">ATP-binding</keyword>
<dbReference type="OrthoDB" id="272077at2759"/>
<dbReference type="InterPro" id="IPR001245">
    <property type="entry name" value="Ser-Thr/Tyr_kinase_cat_dom"/>
</dbReference>
<dbReference type="Proteomes" id="UP000807716">
    <property type="component" value="Unassembled WGS sequence"/>
</dbReference>
<evidence type="ECO:0000259" key="7">
    <source>
        <dbReference type="PROSITE" id="PS50011"/>
    </source>
</evidence>
<dbReference type="SUPFAM" id="SSF81901">
    <property type="entry name" value="HCP-like"/>
    <property type="match status" value="3"/>
</dbReference>
<protein>
    <recommendedName>
        <fullName evidence="7">Protein kinase domain-containing protein</fullName>
    </recommendedName>
</protein>
<dbReference type="InterPro" id="IPR011009">
    <property type="entry name" value="Kinase-like_dom_sf"/>
</dbReference>
<gene>
    <name evidence="8" type="ORF">DFQ27_007664</name>
</gene>
<feature type="domain" description="Protein kinase" evidence="7">
    <location>
        <begin position="6"/>
        <end position="263"/>
    </location>
</feature>
<dbReference type="Gene3D" id="1.10.510.10">
    <property type="entry name" value="Transferase(Phosphotransferase) domain 1"/>
    <property type="match status" value="1"/>
</dbReference>
<dbReference type="EMBL" id="JAAAJB010000061">
    <property type="protein sequence ID" value="KAG0268035.1"/>
    <property type="molecule type" value="Genomic_DNA"/>
</dbReference>
<evidence type="ECO:0000256" key="6">
    <source>
        <dbReference type="SAM" id="MobiDB-lite"/>
    </source>
</evidence>
<dbReference type="CDD" id="cd13999">
    <property type="entry name" value="STKc_MAP3K-like"/>
    <property type="match status" value="1"/>
</dbReference>
<evidence type="ECO:0000313" key="8">
    <source>
        <dbReference type="EMBL" id="KAG0268035.1"/>
    </source>
</evidence>
<reference evidence="8" key="1">
    <citation type="journal article" date="2020" name="Fungal Divers.">
        <title>Resolving the Mortierellaceae phylogeny through synthesis of multi-gene phylogenetics and phylogenomics.</title>
        <authorList>
            <person name="Vandepol N."/>
            <person name="Liber J."/>
            <person name="Desiro A."/>
            <person name="Na H."/>
            <person name="Kennedy M."/>
            <person name="Barry K."/>
            <person name="Grigoriev I.V."/>
            <person name="Miller A.N."/>
            <person name="O'Donnell K."/>
            <person name="Stajich J.E."/>
            <person name="Bonito G."/>
        </authorList>
    </citation>
    <scope>NUCLEOTIDE SEQUENCE</scope>
    <source>
        <strain evidence="8">BC1065</strain>
    </source>
</reference>
<keyword evidence="1" id="KW-0808">Transferase</keyword>
<dbReference type="Pfam" id="PF07714">
    <property type="entry name" value="PK_Tyr_Ser-Thr"/>
    <property type="match status" value="1"/>
</dbReference>
<dbReference type="SUPFAM" id="SSF56112">
    <property type="entry name" value="Protein kinase-like (PK-like)"/>
    <property type="match status" value="1"/>
</dbReference>
<feature type="compositionally biased region" description="Pro residues" evidence="6">
    <location>
        <begin position="312"/>
        <end position="325"/>
    </location>
</feature>
<evidence type="ECO:0000256" key="5">
    <source>
        <dbReference type="PROSITE-ProRule" id="PRU10141"/>
    </source>
</evidence>
<keyword evidence="2 5" id="KW-0547">Nucleotide-binding</keyword>
<keyword evidence="1" id="KW-0723">Serine/threonine-protein kinase</keyword>
<keyword evidence="9" id="KW-1185">Reference proteome</keyword>
<dbReference type="PROSITE" id="PS00108">
    <property type="entry name" value="PROTEIN_KINASE_ST"/>
    <property type="match status" value="1"/>
</dbReference>
<dbReference type="InterPro" id="IPR000719">
    <property type="entry name" value="Prot_kinase_dom"/>
</dbReference>
<dbReference type="GO" id="GO:0005524">
    <property type="term" value="F:ATP binding"/>
    <property type="evidence" value="ECO:0007669"/>
    <property type="project" value="UniProtKB-UniRule"/>
</dbReference>
<dbReference type="InterPro" id="IPR006597">
    <property type="entry name" value="Sel1-like"/>
</dbReference>
<feature type="binding site" evidence="5">
    <location>
        <position position="34"/>
    </location>
    <ligand>
        <name>ATP</name>
        <dbReference type="ChEBI" id="CHEBI:30616"/>
    </ligand>
</feature>
<comment type="similarity">
    <text evidence="4">Belongs to the sel-1 family.</text>
</comment>
<dbReference type="InterPro" id="IPR008271">
    <property type="entry name" value="Ser/Thr_kinase_AS"/>
</dbReference>
<organism evidence="8 9">
    <name type="scientific">Actinomortierella ambigua</name>
    <dbReference type="NCBI Taxonomy" id="1343610"/>
    <lineage>
        <taxon>Eukaryota</taxon>
        <taxon>Fungi</taxon>
        <taxon>Fungi incertae sedis</taxon>
        <taxon>Mucoromycota</taxon>
        <taxon>Mortierellomycotina</taxon>
        <taxon>Mortierellomycetes</taxon>
        <taxon>Mortierellales</taxon>
        <taxon>Mortierellaceae</taxon>
        <taxon>Actinomortierella</taxon>
    </lineage>
</organism>
<dbReference type="InterPro" id="IPR017441">
    <property type="entry name" value="Protein_kinase_ATP_BS"/>
</dbReference>
<dbReference type="InterPro" id="IPR011990">
    <property type="entry name" value="TPR-like_helical_dom_sf"/>
</dbReference>
<dbReference type="AlphaFoldDB" id="A0A9P6UAP6"/>
<dbReference type="SMART" id="SM00220">
    <property type="entry name" value="S_TKc"/>
    <property type="match status" value="1"/>
</dbReference>
<comment type="caution">
    <text evidence="8">The sequence shown here is derived from an EMBL/GenBank/DDBJ whole genome shotgun (WGS) entry which is preliminary data.</text>
</comment>
<dbReference type="PROSITE" id="PS00107">
    <property type="entry name" value="PROTEIN_KINASE_ATP"/>
    <property type="match status" value="1"/>
</dbReference>
<name>A0A9P6UAP6_9FUNG</name>
<evidence type="ECO:0000256" key="4">
    <source>
        <dbReference type="ARBA" id="ARBA00038101"/>
    </source>
</evidence>
<feature type="region of interest" description="Disordered" evidence="6">
    <location>
        <begin position="293"/>
        <end position="328"/>
    </location>
</feature>
<dbReference type="PROSITE" id="PS50011">
    <property type="entry name" value="PROTEIN_KINASE_DOM"/>
    <property type="match status" value="1"/>
</dbReference>
<dbReference type="Pfam" id="PF08238">
    <property type="entry name" value="Sel1"/>
    <property type="match status" value="10"/>
</dbReference>
<accession>A0A9P6UAP6</accession>
<dbReference type="InterPro" id="IPR050767">
    <property type="entry name" value="Sel1_AlgK"/>
</dbReference>
<dbReference type="PANTHER" id="PTHR11102">
    <property type="entry name" value="SEL-1-LIKE PROTEIN"/>
    <property type="match status" value="1"/>
</dbReference>
<evidence type="ECO:0000256" key="2">
    <source>
        <dbReference type="ARBA" id="ARBA00022741"/>
    </source>
</evidence>
<dbReference type="SMART" id="SM00671">
    <property type="entry name" value="SEL1"/>
    <property type="match status" value="10"/>
</dbReference>
<dbReference type="PRINTS" id="PR00109">
    <property type="entry name" value="TYRKINASE"/>
</dbReference>
<evidence type="ECO:0000256" key="3">
    <source>
        <dbReference type="ARBA" id="ARBA00022840"/>
    </source>
</evidence>
<evidence type="ECO:0000313" key="9">
    <source>
        <dbReference type="Proteomes" id="UP000807716"/>
    </source>
</evidence>
<proteinExistence type="inferred from homology"/>
<keyword evidence="1" id="KW-0418">Kinase</keyword>
<dbReference type="PANTHER" id="PTHR11102:SF160">
    <property type="entry name" value="ERAD-ASSOCIATED E3 UBIQUITIN-PROTEIN LIGASE COMPONENT HRD3"/>
    <property type="match status" value="1"/>
</dbReference>
<evidence type="ECO:0000256" key="1">
    <source>
        <dbReference type="ARBA" id="ARBA00022527"/>
    </source>
</evidence>
<dbReference type="GO" id="GO:0004674">
    <property type="term" value="F:protein serine/threonine kinase activity"/>
    <property type="evidence" value="ECO:0007669"/>
    <property type="project" value="UniProtKB-KW"/>
</dbReference>